<organism evidence="2 3">
    <name type="scientific">Texcoconibacillus texcoconensis</name>
    <dbReference type="NCBI Taxonomy" id="1095777"/>
    <lineage>
        <taxon>Bacteria</taxon>
        <taxon>Bacillati</taxon>
        <taxon>Bacillota</taxon>
        <taxon>Bacilli</taxon>
        <taxon>Bacillales</taxon>
        <taxon>Bacillaceae</taxon>
        <taxon>Texcoconibacillus</taxon>
    </lineage>
</organism>
<feature type="domain" description="YprB ribonuclease H-like" evidence="1">
    <location>
        <begin position="105"/>
        <end position="272"/>
    </location>
</feature>
<dbReference type="PANTHER" id="PTHR38462:SF1">
    <property type="entry name" value="YPRB RIBONUCLEASE H-LIKE DOMAIN-CONTAINING PROTEIN"/>
    <property type="match status" value="1"/>
</dbReference>
<dbReference type="PANTHER" id="PTHR38462">
    <property type="entry name" value="EXONUCLEASE-LIKE PROTEIN"/>
    <property type="match status" value="1"/>
</dbReference>
<dbReference type="Proteomes" id="UP000551878">
    <property type="component" value="Unassembled WGS sequence"/>
</dbReference>
<dbReference type="SUPFAM" id="SSF53098">
    <property type="entry name" value="Ribonuclease H-like"/>
    <property type="match status" value="1"/>
</dbReference>
<proteinExistence type="predicted"/>
<protein>
    <recommendedName>
        <fullName evidence="1">YprB ribonuclease H-like domain-containing protein</fullName>
    </recommendedName>
</protein>
<evidence type="ECO:0000313" key="3">
    <source>
        <dbReference type="Proteomes" id="UP000551878"/>
    </source>
</evidence>
<sequence>MKHKLQRMKTHMSGVNQSDEIVKSEQEANKISDFSFDRRAWQALGFEEYWLEDEVSMVRKSKIPSDTKHGRYRFSDWYEKTRTWDQVDIPHPLSTKGIDPSKLFFFDIETTGLSSGAGTQVFMIGYVRMFDSYVEVTQHVLPDPSCETAFFHAFLNEFSEDDYLVTFNGKAFDWPQVKTRHTFVRKRVPSLPTFGHFDLLHGTRRFFKHRLPSCRLAIIEDQVLHVDRGHDTPGDMAPLLYFEYLKSGDPSPLQAIVDHHRSDVLSLIALHADLSSRVLESEQADDLLISAQWYSALKDDDMAFARFQRAYELTGKGEAAFYSGMLCKKLTSPDEAVHWFEKAITSSHVKKTDALVELAKYYEHERKAYDCALRFVREAVQEEKWRERVSTNSNGKVLTELQKRLQRLEKKQNHYKTNRPTHM</sequence>
<gene>
    <name evidence="2" type="ORF">HNQ41_002726</name>
</gene>
<evidence type="ECO:0000259" key="1">
    <source>
        <dbReference type="Pfam" id="PF13482"/>
    </source>
</evidence>
<evidence type="ECO:0000313" key="2">
    <source>
        <dbReference type="EMBL" id="MBB5174511.1"/>
    </source>
</evidence>
<dbReference type="InterPro" id="IPR012337">
    <property type="entry name" value="RNaseH-like_sf"/>
</dbReference>
<dbReference type="Gene3D" id="1.25.40.10">
    <property type="entry name" value="Tetratricopeptide repeat domain"/>
    <property type="match status" value="1"/>
</dbReference>
<dbReference type="Pfam" id="PF13482">
    <property type="entry name" value="RNase_H_2"/>
    <property type="match status" value="1"/>
</dbReference>
<dbReference type="GO" id="GO:0003676">
    <property type="term" value="F:nucleic acid binding"/>
    <property type="evidence" value="ECO:0007669"/>
    <property type="project" value="InterPro"/>
</dbReference>
<dbReference type="InterPro" id="IPR036397">
    <property type="entry name" value="RNaseH_sf"/>
</dbReference>
<accession>A0A840QT98</accession>
<name>A0A840QT98_9BACI</name>
<dbReference type="RefSeq" id="WP_184664927.1">
    <property type="nucleotide sequence ID" value="NZ_JACHHB010000013.1"/>
</dbReference>
<comment type="caution">
    <text evidence="2">The sequence shown here is derived from an EMBL/GenBank/DDBJ whole genome shotgun (WGS) entry which is preliminary data.</text>
</comment>
<dbReference type="Gene3D" id="3.30.420.10">
    <property type="entry name" value="Ribonuclease H-like superfamily/Ribonuclease H"/>
    <property type="match status" value="1"/>
</dbReference>
<dbReference type="InterPro" id="IPR011990">
    <property type="entry name" value="TPR-like_helical_dom_sf"/>
</dbReference>
<keyword evidence="3" id="KW-1185">Reference proteome</keyword>
<dbReference type="InterPro" id="IPR038720">
    <property type="entry name" value="YprB_RNase_H-like_dom"/>
</dbReference>
<dbReference type="SUPFAM" id="SSF81901">
    <property type="entry name" value="HCP-like"/>
    <property type="match status" value="1"/>
</dbReference>
<dbReference type="AlphaFoldDB" id="A0A840QT98"/>
<reference evidence="2 3" key="1">
    <citation type="submission" date="2020-08" db="EMBL/GenBank/DDBJ databases">
        <title>Genomic Encyclopedia of Type Strains, Phase IV (KMG-IV): sequencing the most valuable type-strain genomes for metagenomic binning, comparative biology and taxonomic classification.</title>
        <authorList>
            <person name="Goeker M."/>
        </authorList>
    </citation>
    <scope>NUCLEOTIDE SEQUENCE [LARGE SCALE GENOMIC DNA]</scope>
    <source>
        <strain evidence="2 3">DSM 24696</strain>
    </source>
</reference>
<dbReference type="EMBL" id="JACHHB010000013">
    <property type="protein sequence ID" value="MBB5174511.1"/>
    <property type="molecule type" value="Genomic_DNA"/>
</dbReference>